<accession>A0A974NUP1</accession>
<gene>
    <name evidence="3" type="ORF">H5J25_18570</name>
</gene>
<dbReference type="InterPro" id="IPR010982">
    <property type="entry name" value="Lambda_DNA-bd_dom_sf"/>
</dbReference>
<reference evidence="4" key="1">
    <citation type="submission" date="2020-09" db="EMBL/GenBank/DDBJ databases">
        <title>Sphingomonas sp., a new species isolated from pork steak.</title>
        <authorList>
            <person name="Heidler von Heilborn D."/>
        </authorList>
    </citation>
    <scope>NUCLEOTIDE SEQUENCE [LARGE SCALE GENOMIC DNA]</scope>
</reference>
<dbReference type="Pfam" id="PF01381">
    <property type="entry name" value="HTH_3"/>
    <property type="match status" value="1"/>
</dbReference>
<dbReference type="RefSeq" id="WP_202093634.1">
    <property type="nucleotide sequence ID" value="NZ_CP061035.1"/>
</dbReference>
<dbReference type="KEGG" id="sari:H5J25_18570"/>
<dbReference type="InterPro" id="IPR001387">
    <property type="entry name" value="Cro/C1-type_HTH"/>
</dbReference>
<protein>
    <submittedName>
        <fullName evidence="3">Helix-turn-helix domain-containing protein</fullName>
    </submittedName>
</protein>
<name>A0A974NUP1_9SPHN</name>
<evidence type="ECO:0000313" key="3">
    <source>
        <dbReference type="EMBL" id="QQV77279.1"/>
    </source>
</evidence>
<evidence type="ECO:0000313" key="4">
    <source>
        <dbReference type="Proteomes" id="UP000595894"/>
    </source>
</evidence>
<dbReference type="GO" id="GO:0003677">
    <property type="term" value="F:DNA binding"/>
    <property type="evidence" value="ECO:0007669"/>
    <property type="project" value="InterPro"/>
</dbReference>
<organism evidence="3 4">
    <name type="scientific">Sphingomonas aliaeris</name>
    <dbReference type="NCBI Taxonomy" id="2759526"/>
    <lineage>
        <taxon>Bacteria</taxon>
        <taxon>Pseudomonadati</taxon>
        <taxon>Pseudomonadota</taxon>
        <taxon>Alphaproteobacteria</taxon>
        <taxon>Sphingomonadales</taxon>
        <taxon>Sphingomonadaceae</taxon>
        <taxon>Sphingomonas</taxon>
    </lineage>
</organism>
<evidence type="ECO:0000259" key="2">
    <source>
        <dbReference type="PROSITE" id="PS50943"/>
    </source>
</evidence>
<sequence length="237" mass="25806">MAGRTAKAIDNRATTSRFRDNQSHPTKSAFADRLRTTLARLDLSDAYFARAADIPTSTFARYKSGDSIPKGDDLFRLSDALRVSPRWLMLGDEGTGGSLVDVADADFVTIPRYRLAALTDTSKGDPLETVPYRKDWLARRLGTTTGLWITELPSDYDALGLEEGDAIICADIDAAGPAEKWVCIFRGPGGPFVARYSNRGTIADPDQSGTSVVTATDLRNGEIFAIARIRARMLAKL</sequence>
<dbReference type="Proteomes" id="UP000595894">
    <property type="component" value="Chromosome"/>
</dbReference>
<dbReference type="PROSITE" id="PS50943">
    <property type="entry name" value="HTH_CROC1"/>
    <property type="match status" value="1"/>
</dbReference>
<dbReference type="SMART" id="SM00530">
    <property type="entry name" value="HTH_XRE"/>
    <property type="match status" value="1"/>
</dbReference>
<evidence type="ECO:0000256" key="1">
    <source>
        <dbReference type="SAM" id="MobiDB-lite"/>
    </source>
</evidence>
<dbReference type="Gene3D" id="1.10.260.40">
    <property type="entry name" value="lambda repressor-like DNA-binding domains"/>
    <property type="match status" value="1"/>
</dbReference>
<feature type="domain" description="HTH cro/C1-type" evidence="2">
    <location>
        <begin position="48"/>
        <end position="88"/>
    </location>
</feature>
<proteinExistence type="predicted"/>
<keyword evidence="4" id="KW-1185">Reference proteome</keyword>
<dbReference type="EMBL" id="CP061035">
    <property type="protein sequence ID" value="QQV77279.1"/>
    <property type="molecule type" value="Genomic_DNA"/>
</dbReference>
<feature type="region of interest" description="Disordered" evidence="1">
    <location>
        <begin position="1"/>
        <end position="26"/>
    </location>
</feature>
<dbReference type="AlphaFoldDB" id="A0A974NUP1"/>
<dbReference type="SUPFAM" id="SSF47413">
    <property type="entry name" value="lambda repressor-like DNA-binding domains"/>
    <property type="match status" value="1"/>
</dbReference>